<proteinExistence type="inferred from homology"/>
<evidence type="ECO:0000256" key="1">
    <source>
        <dbReference type="ARBA" id="ARBA00006987"/>
    </source>
</evidence>
<evidence type="ECO:0000313" key="3">
    <source>
        <dbReference type="EMBL" id="MBW8270785.1"/>
    </source>
</evidence>
<evidence type="ECO:0000313" key="4">
    <source>
        <dbReference type="Proteomes" id="UP001519924"/>
    </source>
</evidence>
<protein>
    <submittedName>
        <fullName evidence="3">Tripartite tricarboxylate transporter substrate binding protein</fullName>
    </submittedName>
</protein>
<evidence type="ECO:0000256" key="2">
    <source>
        <dbReference type="SAM" id="SignalP"/>
    </source>
</evidence>
<organism evidence="3 4">
    <name type="scientific">Caldovatus aquaticus</name>
    <dbReference type="NCBI Taxonomy" id="2865671"/>
    <lineage>
        <taxon>Bacteria</taxon>
        <taxon>Pseudomonadati</taxon>
        <taxon>Pseudomonadota</taxon>
        <taxon>Alphaproteobacteria</taxon>
        <taxon>Acetobacterales</taxon>
        <taxon>Roseomonadaceae</taxon>
        <taxon>Caldovatus</taxon>
    </lineage>
</organism>
<dbReference type="Proteomes" id="UP001519924">
    <property type="component" value="Unassembled WGS sequence"/>
</dbReference>
<dbReference type="InterPro" id="IPR042100">
    <property type="entry name" value="Bug_dom1"/>
</dbReference>
<accession>A0ABS7F575</accession>
<dbReference type="EMBL" id="JAHZUY010000053">
    <property type="protein sequence ID" value="MBW8270785.1"/>
    <property type="molecule type" value="Genomic_DNA"/>
</dbReference>
<dbReference type="SUPFAM" id="SSF53850">
    <property type="entry name" value="Periplasmic binding protein-like II"/>
    <property type="match status" value="1"/>
</dbReference>
<reference evidence="3 4" key="1">
    <citation type="submission" date="2021-08" db="EMBL/GenBank/DDBJ databases">
        <title>Caldovatus sediminis gen. nov., sp. nov., a moderately thermophilic bacterium isolated from a hot spring.</title>
        <authorList>
            <person name="Hu C.-J."/>
            <person name="Li W.-J."/>
            <person name="Xian W.-D."/>
        </authorList>
    </citation>
    <scope>NUCLEOTIDE SEQUENCE [LARGE SCALE GENOMIC DNA]</scope>
    <source>
        <strain evidence="3 4">SYSU G05006</strain>
    </source>
</reference>
<name>A0ABS7F575_9PROT</name>
<gene>
    <name evidence="3" type="ORF">K1J50_14970</name>
</gene>
<dbReference type="PIRSF" id="PIRSF017082">
    <property type="entry name" value="YflP"/>
    <property type="match status" value="1"/>
</dbReference>
<comment type="similarity">
    <text evidence="1">Belongs to the UPF0065 (bug) family.</text>
</comment>
<keyword evidence="4" id="KW-1185">Reference proteome</keyword>
<dbReference type="InterPro" id="IPR005064">
    <property type="entry name" value="BUG"/>
</dbReference>
<keyword evidence="2" id="KW-0732">Signal</keyword>
<dbReference type="PANTHER" id="PTHR42928:SF5">
    <property type="entry name" value="BLR1237 PROTEIN"/>
    <property type="match status" value="1"/>
</dbReference>
<sequence>MTHTTSPPLPRRRLAGLALAPLAAPGAAAQQAGGYPDRPVRVVVGFPPGGATDSAVRPMQNRLSALLGQPVVIENRPGAGSTLAAELVVRAAPDGHTVLLGTIGVLAIGRLLNPALAYDAERDFAPVASVVSVVSVLVVPADRPWRSVADLVAAARARPGALSWGDSGIGTSGHMAGALLDHLAGLRTVRVPYRGGGPLMTDLLAGRIDYAFSTAPPAIPHVETGRLRALAVPHRRRSPALPEVPTMEEAGVPGYAVENWYGLVVPAGTPPAAIARLAAAVRATQDDPEVVAAWLRAGLEPLPGGPEELARRMREAREQWEPIVRATGATVN</sequence>
<dbReference type="Gene3D" id="3.40.190.10">
    <property type="entry name" value="Periplasmic binding protein-like II"/>
    <property type="match status" value="1"/>
</dbReference>
<feature type="chain" id="PRO_5047054531" evidence="2">
    <location>
        <begin position="30"/>
        <end position="332"/>
    </location>
</feature>
<dbReference type="PANTHER" id="PTHR42928">
    <property type="entry name" value="TRICARBOXYLATE-BINDING PROTEIN"/>
    <property type="match status" value="1"/>
</dbReference>
<feature type="signal peptide" evidence="2">
    <location>
        <begin position="1"/>
        <end position="29"/>
    </location>
</feature>
<dbReference type="Gene3D" id="3.40.190.150">
    <property type="entry name" value="Bordetella uptake gene, domain 1"/>
    <property type="match status" value="1"/>
</dbReference>
<dbReference type="RefSeq" id="WP_220118572.1">
    <property type="nucleotide sequence ID" value="NZ_JAHZUY010000053.1"/>
</dbReference>
<dbReference type="CDD" id="cd07012">
    <property type="entry name" value="PBP2_Bug_TTT"/>
    <property type="match status" value="1"/>
</dbReference>
<comment type="caution">
    <text evidence="3">The sequence shown here is derived from an EMBL/GenBank/DDBJ whole genome shotgun (WGS) entry which is preliminary data.</text>
</comment>
<dbReference type="Pfam" id="PF03401">
    <property type="entry name" value="TctC"/>
    <property type="match status" value="1"/>
</dbReference>